<evidence type="ECO:0000256" key="4">
    <source>
        <dbReference type="ARBA" id="ARBA00022801"/>
    </source>
</evidence>
<proteinExistence type="predicted"/>
<dbReference type="InterPro" id="IPR003607">
    <property type="entry name" value="HD/PDEase_dom"/>
</dbReference>
<accession>A0ABY7BRQ2</accession>
<keyword evidence="3" id="KW-0547">Nucleotide-binding</keyword>
<dbReference type="EMBL" id="CP114006">
    <property type="protein sequence ID" value="WAN63123.1"/>
    <property type="molecule type" value="Genomic_DNA"/>
</dbReference>
<dbReference type="Pfam" id="PF01966">
    <property type="entry name" value="HD"/>
    <property type="match status" value="1"/>
</dbReference>
<dbReference type="SUPFAM" id="SSF109604">
    <property type="entry name" value="HD-domain/PDEase-like"/>
    <property type="match status" value="1"/>
</dbReference>
<reference evidence="8 9" key="1">
    <citation type="journal article" date="2023" name="Microbiol. Resour. Announc.">
        <title>Complete Genome of 'Candidatus Phytoplasma rubi' RS, a Phytopathogenic Bacterium Associated with Rubus Stunt Disease.</title>
        <authorList>
            <person name="Duckeck D."/>
            <person name="Zubert C."/>
            <person name="Bohm J.W."/>
            <person name="Carminati G."/>
            <person name="Schneider B."/>
            <person name="Kube M."/>
        </authorList>
    </citation>
    <scope>NUCLEOTIDE SEQUENCE [LARGE SCALE GENOMIC DNA]</scope>
    <source>
        <strain evidence="8 9">RS</strain>
    </source>
</reference>
<sequence length="195" mass="23418">MNQLIKQILKKLKEKFKNDDKRFNHILSVCRKAVQLARFYKVDIEKAQIASLLHDYTKNEPLEFHLSLLNKTKINKYKQAPFIYHAFSAAIVVKKEFNIKDIQILNAIQKHVWGSIKMSKLDKIVFISDKIENNRDYPNVDYLRKLSLENLNKTIYYFLKLTFSYYKENNFTIFPQQLKVFDFFKNKIKKLINKE</sequence>
<keyword evidence="4" id="KW-0378">Hydrolase</keyword>
<dbReference type="InterPro" id="IPR006674">
    <property type="entry name" value="HD_domain"/>
</dbReference>
<evidence type="ECO:0000313" key="8">
    <source>
        <dbReference type="EMBL" id="WAN63123.1"/>
    </source>
</evidence>
<evidence type="ECO:0000256" key="2">
    <source>
        <dbReference type="ARBA" id="ARBA00022723"/>
    </source>
</evidence>
<dbReference type="NCBIfam" id="TIGR00488">
    <property type="entry name" value="bis(5'-nucleosyl)-tetraphosphatase (symmetrical) YqeK"/>
    <property type="match status" value="1"/>
</dbReference>
<protein>
    <recommendedName>
        <fullName evidence="1">bis(5'-nucleosyl)-tetraphosphatase (symmetrical)</fullName>
        <ecNumber evidence="1">3.6.1.41</ecNumber>
    </recommendedName>
</protein>
<dbReference type="InterPro" id="IPR005249">
    <property type="entry name" value="YqeK"/>
</dbReference>
<dbReference type="CDD" id="cd00077">
    <property type="entry name" value="HDc"/>
    <property type="match status" value="1"/>
</dbReference>
<dbReference type="InterPro" id="IPR051094">
    <property type="entry name" value="Diverse_Catalytic_Enzymes"/>
</dbReference>
<keyword evidence="9" id="KW-1185">Reference proteome</keyword>
<evidence type="ECO:0000256" key="1">
    <source>
        <dbReference type="ARBA" id="ARBA00012506"/>
    </source>
</evidence>
<dbReference type="Proteomes" id="UP001164727">
    <property type="component" value="Chromosome"/>
</dbReference>
<name>A0ABY7BRQ2_9MOLU</name>
<evidence type="ECO:0000256" key="3">
    <source>
        <dbReference type="ARBA" id="ARBA00022741"/>
    </source>
</evidence>
<evidence type="ECO:0000313" key="9">
    <source>
        <dbReference type="Proteomes" id="UP001164727"/>
    </source>
</evidence>
<keyword evidence="5" id="KW-0408">Iron</keyword>
<evidence type="ECO:0000256" key="6">
    <source>
        <dbReference type="ARBA" id="ARBA00049417"/>
    </source>
</evidence>
<organism evidence="8 9">
    <name type="scientific">Candidatus Phytoplasma rubi</name>
    <dbReference type="NCBI Taxonomy" id="399025"/>
    <lineage>
        <taxon>Bacteria</taxon>
        <taxon>Bacillati</taxon>
        <taxon>Mycoplasmatota</taxon>
        <taxon>Mollicutes</taxon>
        <taxon>Acholeplasmatales</taxon>
        <taxon>Acholeplasmataceae</taxon>
        <taxon>Candidatus Phytoplasma</taxon>
        <taxon>16SrV (Elm yellows group)</taxon>
    </lineage>
</organism>
<comment type="catalytic activity">
    <reaction evidence="6">
        <text>P(1),P(4)-bis(5'-adenosyl) tetraphosphate + H2O = 2 ADP + 2 H(+)</text>
        <dbReference type="Rhea" id="RHEA:24252"/>
        <dbReference type="ChEBI" id="CHEBI:15377"/>
        <dbReference type="ChEBI" id="CHEBI:15378"/>
        <dbReference type="ChEBI" id="CHEBI:58141"/>
        <dbReference type="ChEBI" id="CHEBI:456216"/>
        <dbReference type="EC" id="3.6.1.41"/>
    </reaction>
</comment>
<dbReference type="PANTHER" id="PTHR35795:SF1">
    <property type="entry name" value="BIS(5'-NUCLEOSYL)-TETRAPHOSPHATASE, SYMMETRICAL"/>
    <property type="match status" value="1"/>
</dbReference>
<evidence type="ECO:0000256" key="5">
    <source>
        <dbReference type="ARBA" id="ARBA00023004"/>
    </source>
</evidence>
<dbReference type="PANTHER" id="PTHR35795">
    <property type="entry name" value="SLR1885 PROTEIN"/>
    <property type="match status" value="1"/>
</dbReference>
<feature type="domain" description="HD" evidence="7">
    <location>
        <begin position="22"/>
        <end position="133"/>
    </location>
</feature>
<evidence type="ECO:0000259" key="7">
    <source>
        <dbReference type="Pfam" id="PF01966"/>
    </source>
</evidence>
<gene>
    <name evidence="8" type="ORF">RS022_01250</name>
</gene>
<dbReference type="Gene3D" id="1.10.3210.10">
    <property type="entry name" value="Hypothetical protein af1432"/>
    <property type="match status" value="1"/>
</dbReference>
<keyword evidence="2" id="KW-0479">Metal-binding</keyword>
<dbReference type="EC" id="3.6.1.41" evidence="1"/>
<dbReference type="RefSeq" id="WP_268849973.1">
    <property type="nucleotide sequence ID" value="NZ_CP114006.1"/>
</dbReference>